<protein>
    <submittedName>
        <fullName evidence="2">GNAT family N-acetyltransferase</fullName>
    </submittedName>
</protein>
<dbReference type="EMBL" id="JAEAGR010000008">
    <property type="protein sequence ID" value="MBH1941005.1"/>
    <property type="molecule type" value="Genomic_DNA"/>
</dbReference>
<dbReference type="Pfam" id="PF13302">
    <property type="entry name" value="Acetyltransf_3"/>
    <property type="match status" value="1"/>
</dbReference>
<dbReference type="PANTHER" id="PTHR43792">
    <property type="entry name" value="GNAT FAMILY, PUTATIVE (AFU_ORTHOLOGUE AFUA_3G00765)-RELATED-RELATED"/>
    <property type="match status" value="1"/>
</dbReference>
<dbReference type="InterPro" id="IPR016181">
    <property type="entry name" value="Acyl_CoA_acyltransferase"/>
</dbReference>
<dbReference type="SUPFAM" id="SSF55729">
    <property type="entry name" value="Acyl-CoA N-acyltransferases (Nat)"/>
    <property type="match status" value="1"/>
</dbReference>
<comment type="caution">
    <text evidence="2">The sequence shown here is derived from an EMBL/GenBank/DDBJ whole genome shotgun (WGS) entry which is preliminary data.</text>
</comment>
<dbReference type="GO" id="GO:0008999">
    <property type="term" value="F:protein-N-terminal-alanine acetyltransferase activity"/>
    <property type="evidence" value="ECO:0007669"/>
    <property type="project" value="TreeGrafter"/>
</dbReference>
<dbReference type="GO" id="GO:0005737">
    <property type="term" value="C:cytoplasm"/>
    <property type="evidence" value="ECO:0007669"/>
    <property type="project" value="TreeGrafter"/>
</dbReference>
<keyword evidence="3" id="KW-1185">Reference proteome</keyword>
<dbReference type="PROSITE" id="PS51186">
    <property type="entry name" value="GNAT"/>
    <property type="match status" value="1"/>
</dbReference>
<feature type="domain" description="N-acetyltransferase" evidence="1">
    <location>
        <begin position="15"/>
        <end position="178"/>
    </location>
</feature>
<dbReference type="InterPro" id="IPR000182">
    <property type="entry name" value="GNAT_dom"/>
</dbReference>
<reference evidence="2" key="1">
    <citation type="submission" date="2020-12" db="EMBL/GenBank/DDBJ databases">
        <title>M. sibirica DSM 26468T genome.</title>
        <authorList>
            <person name="Thieme N."/>
            <person name="Rettenmaier R."/>
            <person name="Zverlov V."/>
            <person name="Liebl W."/>
        </authorList>
    </citation>
    <scope>NUCLEOTIDE SEQUENCE</scope>
    <source>
        <strain evidence="2">DSM 26468</strain>
    </source>
</reference>
<proteinExistence type="predicted"/>
<dbReference type="Gene3D" id="3.40.630.30">
    <property type="match status" value="1"/>
</dbReference>
<sequence length="185" mass="21447">MLNHIGTKTLETNRILLRTFQEEDVKDMYENWASDDEVTKYLTWPTHKDMKVTESIVSMWLSKYSELDNYHWAIVLKDSKKVIGTISLMNIDNHNLSCEVGYCIGRPWWNQGLVTEVFKEVIRFGLLVVGFERITARHDVVNAASGRVMEKCGLQYEGTLRKVLKNGKGELVDCRYYSILKSEMS</sequence>
<dbReference type="Proteomes" id="UP000623269">
    <property type="component" value="Unassembled WGS sequence"/>
</dbReference>
<evidence type="ECO:0000313" key="3">
    <source>
        <dbReference type="Proteomes" id="UP000623269"/>
    </source>
</evidence>
<evidence type="ECO:0000259" key="1">
    <source>
        <dbReference type="PROSITE" id="PS51186"/>
    </source>
</evidence>
<accession>A0A8J7KW70</accession>
<gene>
    <name evidence="2" type="ORF">I5677_08890</name>
</gene>
<dbReference type="RefSeq" id="WP_197661232.1">
    <property type="nucleotide sequence ID" value="NZ_JAEAGR010000008.1"/>
</dbReference>
<name>A0A8J7KW70_9FIRM</name>
<dbReference type="AlphaFoldDB" id="A0A8J7KW70"/>
<dbReference type="PANTHER" id="PTHR43792:SF9">
    <property type="entry name" value="RIBOSOMAL-PROTEIN-ALANINE ACETYLTRANSFERASE"/>
    <property type="match status" value="1"/>
</dbReference>
<organism evidence="2 3">
    <name type="scientific">Mobilitalea sibirica</name>
    <dbReference type="NCBI Taxonomy" id="1462919"/>
    <lineage>
        <taxon>Bacteria</taxon>
        <taxon>Bacillati</taxon>
        <taxon>Bacillota</taxon>
        <taxon>Clostridia</taxon>
        <taxon>Lachnospirales</taxon>
        <taxon>Lachnospiraceae</taxon>
        <taxon>Mobilitalea</taxon>
    </lineage>
</organism>
<evidence type="ECO:0000313" key="2">
    <source>
        <dbReference type="EMBL" id="MBH1941005.1"/>
    </source>
</evidence>
<dbReference type="InterPro" id="IPR051531">
    <property type="entry name" value="N-acetyltransferase"/>
</dbReference>